<organism evidence="2 3">
    <name type="scientific">Phlebotomus papatasi</name>
    <name type="common">Sandfly</name>
    <dbReference type="NCBI Taxonomy" id="29031"/>
    <lineage>
        <taxon>Eukaryota</taxon>
        <taxon>Metazoa</taxon>
        <taxon>Ecdysozoa</taxon>
        <taxon>Arthropoda</taxon>
        <taxon>Hexapoda</taxon>
        <taxon>Insecta</taxon>
        <taxon>Pterygota</taxon>
        <taxon>Neoptera</taxon>
        <taxon>Endopterygota</taxon>
        <taxon>Diptera</taxon>
        <taxon>Nematocera</taxon>
        <taxon>Psychodoidea</taxon>
        <taxon>Psychodidae</taxon>
        <taxon>Phlebotomus</taxon>
        <taxon>Phlebotomus</taxon>
    </lineage>
</organism>
<evidence type="ECO:0000313" key="2">
    <source>
        <dbReference type="EnsemblMetazoa" id="PPAI005569-PA"/>
    </source>
</evidence>
<dbReference type="EMBL" id="AJVK01014064">
    <property type="status" value="NOT_ANNOTATED_CDS"/>
    <property type="molecule type" value="Genomic_DNA"/>
</dbReference>
<dbReference type="EMBL" id="AJVK01014063">
    <property type="status" value="NOT_ANNOTATED_CDS"/>
    <property type="molecule type" value="Genomic_DNA"/>
</dbReference>
<dbReference type="EMBL" id="AJVK01014065">
    <property type="status" value="NOT_ANNOTATED_CDS"/>
    <property type="molecule type" value="Genomic_DNA"/>
</dbReference>
<evidence type="ECO:0000313" key="3">
    <source>
        <dbReference type="Proteomes" id="UP000092462"/>
    </source>
</evidence>
<dbReference type="Proteomes" id="UP000092462">
    <property type="component" value="Unassembled WGS sequence"/>
</dbReference>
<dbReference type="VEuPathDB" id="VectorBase:PPAI005569"/>
<sequence>MSQDFDLFANINDLDSDPVVLREDSPQVPVPVPHELRLDSPNDSRNLSNFPGVSSSCESISKKEQQFIKRF</sequence>
<dbReference type="AlphaFoldDB" id="A0A1B0DCN0"/>
<name>A0A1B0DCN0_PHLPP</name>
<accession>A0A1B0DCN0</accession>
<keyword evidence="3" id="KW-1185">Reference proteome</keyword>
<dbReference type="EnsemblMetazoa" id="PPAI005569-RA">
    <property type="protein sequence ID" value="PPAI005569-PA"/>
    <property type="gene ID" value="PPAI005569"/>
</dbReference>
<proteinExistence type="predicted"/>
<protein>
    <submittedName>
        <fullName evidence="2">Uncharacterized protein</fullName>
    </submittedName>
</protein>
<feature type="compositionally biased region" description="Polar residues" evidence="1">
    <location>
        <begin position="43"/>
        <end position="55"/>
    </location>
</feature>
<feature type="region of interest" description="Disordered" evidence="1">
    <location>
        <begin position="33"/>
        <end position="55"/>
    </location>
</feature>
<evidence type="ECO:0000256" key="1">
    <source>
        <dbReference type="SAM" id="MobiDB-lite"/>
    </source>
</evidence>
<reference evidence="2" key="1">
    <citation type="submission" date="2022-08" db="UniProtKB">
        <authorList>
            <consortium name="EnsemblMetazoa"/>
        </authorList>
    </citation>
    <scope>IDENTIFICATION</scope>
    <source>
        <strain evidence="2">Israel</strain>
    </source>
</reference>
<dbReference type="VEuPathDB" id="VectorBase:PPAPM1_009791"/>